<keyword evidence="6" id="KW-0812">Transmembrane</keyword>
<evidence type="ECO:0000256" key="6">
    <source>
        <dbReference type="SAM" id="Phobius"/>
    </source>
</evidence>
<keyword evidence="6" id="KW-1133">Transmembrane helix</keyword>
<dbReference type="PANTHER" id="PTHR24421:SF10">
    <property type="entry name" value="NITRATE_NITRITE SENSOR PROTEIN NARQ"/>
    <property type="match status" value="1"/>
</dbReference>
<feature type="transmembrane region" description="Helical" evidence="6">
    <location>
        <begin position="78"/>
        <end position="99"/>
    </location>
</feature>
<dbReference type="EMBL" id="CP023994">
    <property type="protein sequence ID" value="AWR20921.1"/>
    <property type="molecule type" value="Genomic_DNA"/>
</dbReference>
<keyword evidence="9" id="KW-1185">Reference proteome</keyword>
<reference evidence="8 9" key="1">
    <citation type="submission" date="2017-10" db="EMBL/GenBank/DDBJ databases">
        <title>Genome of an Actinobacterium that displays light-enhanced growth.</title>
        <authorList>
            <person name="Maresca J.A."/>
            <person name="Hempel P."/>
            <person name="Shevchenko O."/>
            <person name="Miller K.J."/>
            <person name="Hahn M.W."/>
        </authorList>
    </citation>
    <scope>NUCLEOTIDE SEQUENCE [LARGE SCALE GENOMIC DNA]</scope>
    <source>
        <strain evidence="8 9">MWH-Mo1</strain>
    </source>
</reference>
<proteinExistence type="predicted"/>
<dbReference type="Proteomes" id="UP000246894">
    <property type="component" value="Chromosome"/>
</dbReference>
<dbReference type="KEGG" id="aum:AURMO_00303"/>
<dbReference type="EC" id="2.7.13.3" evidence="2"/>
<dbReference type="RefSeq" id="WP_110232822.1">
    <property type="nucleotide sequence ID" value="NZ_CP023994.1"/>
</dbReference>
<comment type="catalytic activity">
    <reaction evidence="1">
        <text>ATP + protein L-histidine = ADP + protein N-phospho-L-histidine.</text>
        <dbReference type="EC" id="2.7.13.3"/>
    </reaction>
</comment>
<dbReference type="InterPro" id="IPR050482">
    <property type="entry name" value="Sensor_HK_TwoCompSys"/>
</dbReference>
<organism evidence="8 9">
    <name type="scientific">Aurantimicrobium photophilum</name>
    <dbReference type="NCBI Taxonomy" id="1987356"/>
    <lineage>
        <taxon>Bacteria</taxon>
        <taxon>Bacillati</taxon>
        <taxon>Actinomycetota</taxon>
        <taxon>Actinomycetes</taxon>
        <taxon>Micrococcales</taxon>
        <taxon>Microbacteriaceae</taxon>
        <taxon>Aurantimicrobium</taxon>
    </lineage>
</organism>
<dbReference type="SUPFAM" id="SSF55874">
    <property type="entry name" value="ATPase domain of HSP90 chaperone/DNA topoisomerase II/histidine kinase"/>
    <property type="match status" value="1"/>
</dbReference>
<keyword evidence="6" id="KW-0472">Membrane</keyword>
<dbReference type="GO" id="GO:0000160">
    <property type="term" value="P:phosphorelay signal transduction system"/>
    <property type="evidence" value="ECO:0007669"/>
    <property type="project" value="UniProtKB-KW"/>
</dbReference>
<dbReference type="InterPro" id="IPR003594">
    <property type="entry name" value="HATPase_dom"/>
</dbReference>
<dbReference type="PANTHER" id="PTHR24421">
    <property type="entry name" value="NITRATE/NITRITE SENSOR PROTEIN NARX-RELATED"/>
    <property type="match status" value="1"/>
</dbReference>
<accession>A0A2Z3RWJ7</accession>
<feature type="transmembrane region" description="Helical" evidence="6">
    <location>
        <begin position="21"/>
        <end position="42"/>
    </location>
</feature>
<dbReference type="AlphaFoldDB" id="A0A2Z3RWJ7"/>
<feature type="domain" description="Histidine kinase/HSP90-like ATPase" evidence="7">
    <location>
        <begin position="304"/>
        <end position="394"/>
    </location>
</feature>
<feature type="transmembrane region" description="Helical" evidence="6">
    <location>
        <begin position="48"/>
        <end position="66"/>
    </location>
</feature>
<feature type="transmembrane region" description="Helical" evidence="6">
    <location>
        <begin position="162"/>
        <end position="180"/>
    </location>
</feature>
<keyword evidence="3 8" id="KW-0808">Transferase</keyword>
<name>A0A2Z3RWJ7_9MICO</name>
<feature type="transmembrane region" description="Helical" evidence="6">
    <location>
        <begin position="130"/>
        <end position="150"/>
    </location>
</feature>
<keyword evidence="4 8" id="KW-0418">Kinase</keyword>
<evidence type="ECO:0000256" key="5">
    <source>
        <dbReference type="ARBA" id="ARBA00023012"/>
    </source>
</evidence>
<evidence type="ECO:0000259" key="7">
    <source>
        <dbReference type="Pfam" id="PF02518"/>
    </source>
</evidence>
<dbReference type="GO" id="GO:0004673">
    <property type="term" value="F:protein histidine kinase activity"/>
    <property type="evidence" value="ECO:0007669"/>
    <property type="project" value="UniProtKB-EC"/>
</dbReference>
<evidence type="ECO:0000256" key="3">
    <source>
        <dbReference type="ARBA" id="ARBA00022679"/>
    </source>
</evidence>
<keyword evidence="5" id="KW-0902">Two-component regulatory system</keyword>
<dbReference type="Gene3D" id="3.30.565.10">
    <property type="entry name" value="Histidine kinase-like ATPase, C-terminal domain"/>
    <property type="match status" value="1"/>
</dbReference>
<dbReference type="InterPro" id="IPR036890">
    <property type="entry name" value="HATPase_C_sf"/>
</dbReference>
<protein>
    <recommendedName>
        <fullName evidence="2">histidine kinase</fullName>
        <ecNumber evidence="2">2.7.13.3</ecNumber>
    </recommendedName>
</protein>
<sequence>MQLGIPAQLAPVLFAQALSRLFLVYSAYSVIFAEILLLLAGWHENNAWVMWAGFLVGFPGFVLWRLMFTPLSPLSASLYILFLSATLVLATWAVLATMPDVESTLFLPFSLLGFALVTACGVAARAQDRVVWATLGFLAANLSLFIGAALAGKPFEFDLRLMLGFVVVLAAVIATPRLLISNKRFQITFDQSAESVATDAERLENTRAVAARLHDTLLANLAVIGATKPGMLQDPVREAIETQLALFETSDFSIRTVQTSTGIKSSTELERLMAVITQAESRGLTVNLGGDPSAVALLSEERVDALTSALAQCLTNVHLHSGQNAVEVVILPAGENLAVTVIDGGQGFDVESVPEDRMGLKLSVKDRIEQSGGRVRLWSNHGQGTAVMLQLPLEREGIDA</sequence>
<dbReference type="OrthoDB" id="3534856at2"/>
<evidence type="ECO:0000256" key="2">
    <source>
        <dbReference type="ARBA" id="ARBA00012438"/>
    </source>
</evidence>
<dbReference type="Pfam" id="PF02518">
    <property type="entry name" value="HATPase_c"/>
    <property type="match status" value="1"/>
</dbReference>
<evidence type="ECO:0000313" key="9">
    <source>
        <dbReference type="Proteomes" id="UP000246894"/>
    </source>
</evidence>
<feature type="transmembrane region" description="Helical" evidence="6">
    <location>
        <begin position="105"/>
        <end position="123"/>
    </location>
</feature>
<gene>
    <name evidence="8" type="ORF">AURMO_00303</name>
</gene>
<evidence type="ECO:0000313" key="8">
    <source>
        <dbReference type="EMBL" id="AWR20921.1"/>
    </source>
</evidence>
<evidence type="ECO:0000256" key="1">
    <source>
        <dbReference type="ARBA" id="ARBA00000085"/>
    </source>
</evidence>
<evidence type="ECO:0000256" key="4">
    <source>
        <dbReference type="ARBA" id="ARBA00022777"/>
    </source>
</evidence>